<name>A0ABN8A2S6_9BACI</name>
<sequence length="38" mass="4256">MITGEVSERNMSLANGKITISPEGAEYLVKELQQYQVK</sequence>
<proteinExistence type="predicted"/>
<evidence type="ECO:0000313" key="3">
    <source>
        <dbReference type="Proteomes" id="UP000789423"/>
    </source>
</evidence>
<organism evidence="2 3">
    <name type="scientific">Bacillus rhizoplanae</name>
    <dbReference type="NCBI Taxonomy" id="2880966"/>
    <lineage>
        <taxon>Bacteria</taxon>
        <taxon>Bacillati</taxon>
        <taxon>Bacillota</taxon>
        <taxon>Bacilli</taxon>
        <taxon>Bacillales</taxon>
        <taxon>Bacillaceae</taxon>
        <taxon>Bacillus</taxon>
    </lineage>
</organism>
<reference evidence="2 3" key="1">
    <citation type="submission" date="2021-10" db="EMBL/GenBank/DDBJ databases">
        <authorList>
            <person name="Criscuolo A."/>
        </authorList>
    </citation>
    <scope>NUCLEOTIDE SEQUENCE [LARGE SCALE GENOMIC DNA]</scope>
    <source>
        <strain evidence="3">CIP 111899</strain>
    </source>
</reference>
<dbReference type="Pfam" id="PF18277">
    <property type="entry name" value="AbrB_C"/>
    <property type="match status" value="1"/>
</dbReference>
<evidence type="ECO:0000259" key="1">
    <source>
        <dbReference type="Pfam" id="PF18277"/>
    </source>
</evidence>
<keyword evidence="3" id="KW-1185">Reference proteome</keyword>
<dbReference type="EMBL" id="CAKJTI010000017">
    <property type="protein sequence ID" value="CAG9613808.1"/>
    <property type="molecule type" value="Genomic_DNA"/>
</dbReference>
<dbReference type="InterPro" id="IPR040678">
    <property type="entry name" value="AbrB_C"/>
</dbReference>
<feature type="domain" description="AbrB C-terminal" evidence="1">
    <location>
        <begin position="1"/>
        <end position="34"/>
    </location>
</feature>
<gene>
    <name evidence="2" type="ORF">BACCIP111899_03027</name>
</gene>
<protein>
    <recommendedName>
        <fullName evidence="1">AbrB C-terminal domain-containing protein</fullName>
    </recommendedName>
</protein>
<evidence type="ECO:0000313" key="2">
    <source>
        <dbReference type="EMBL" id="CAG9613808.1"/>
    </source>
</evidence>
<accession>A0ABN8A2S6</accession>
<dbReference type="Proteomes" id="UP000789423">
    <property type="component" value="Unassembled WGS sequence"/>
</dbReference>
<comment type="caution">
    <text evidence="2">The sequence shown here is derived from an EMBL/GenBank/DDBJ whole genome shotgun (WGS) entry which is preliminary data.</text>
</comment>